<dbReference type="Proteomes" id="UP000596827">
    <property type="component" value="Unassembled WGS sequence"/>
</dbReference>
<dbReference type="Gene3D" id="2.40.30.170">
    <property type="match status" value="1"/>
</dbReference>
<dbReference type="GO" id="GO:0030313">
    <property type="term" value="C:cell envelope"/>
    <property type="evidence" value="ECO:0007669"/>
    <property type="project" value="UniProtKB-SubCell"/>
</dbReference>
<evidence type="ECO:0000256" key="1">
    <source>
        <dbReference type="ARBA" id="ARBA00004196"/>
    </source>
</evidence>
<keyword evidence="4" id="KW-1185">Reference proteome</keyword>
<dbReference type="SUPFAM" id="SSF111369">
    <property type="entry name" value="HlyD-like secretion proteins"/>
    <property type="match status" value="1"/>
</dbReference>
<dbReference type="PANTHER" id="PTHR32347:SF23">
    <property type="entry name" value="BLL5650 PROTEIN"/>
    <property type="match status" value="1"/>
</dbReference>
<dbReference type="EMBL" id="JACORU010000001">
    <property type="protein sequence ID" value="MBC5763288.1"/>
    <property type="molecule type" value="Genomic_DNA"/>
</dbReference>
<accession>A0A923M5I0</accession>
<proteinExistence type="predicted"/>
<dbReference type="Gene3D" id="2.40.50.100">
    <property type="match status" value="1"/>
</dbReference>
<comment type="caution">
    <text evidence="3">The sequence shown here is derived from an EMBL/GenBank/DDBJ whole genome shotgun (WGS) entry which is preliminary data.</text>
</comment>
<evidence type="ECO:0000313" key="3">
    <source>
        <dbReference type="EMBL" id="MBC5763288.1"/>
    </source>
</evidence>
<comment type="subcellular location">
    <subcellularLocation>
        <location evidence="1">Cell envelope</location>
    </subcellularLocation>
</comment>
<evidence type="ECO:0000256" key="2">
    <source>
        <dbReference type="ARBA" id="ARBA00023054"/>
    </source>
</evidence>
<dbReference type="Gene3D" id="1.10.287.470">
    <property type="entry name" value="Helix hairpin bin"/>
    <property type="match status" value="1"/>
</dbReference>
<reference evidence="3" key="1">
    <citation type="submission" date="2020-08" db="EMBL/GenBank/DDBJ databases">
        <title>Ramlibacter sp. GTP1 16S ribosomal RNA gene genome sequencing and assembly.</title>
        <authorList>
            <person name="Kang M."/>
        </authorList>
    </citation>
    <scope>NUCLEOTIDE SEQUENCE</scope>
    <source>
        <strain evidence="3">GTP1</strain>
    </source>
</reference>
<protein>
    <submittedName>
        <fullName evidence="3">HlyD family efflux transporter periplasmic adaptor subunit</fullName>
    </submittedName>
</protein>
<dbReference type="InterPro" id="IPR050465">
    <property type="entry name" value="UPF0194_transport"/>
</dbReference>
<keyword evidence="2" id="KW-0175">Coiled coil</keyword>
<dbReference type="AlphaFoldDB" id="A0A923M5I0"/>
<dbReference type="RefSeq" id="WP_187079744.1">
    <property type="nucleotide sequence ID" value="NZ_JACORU010000001.1"/>
</dbReference>
<evidence type="ECO:0000313" key="4">
    <source>
        <dbReference type="Proteomes" id="UP000596827"/>
    </source>
</evidence>
<organism evidence="3 4">
    <name type="scientific">Ramlibacter albus</name>
    <dbReference type="NCBI Taxonomy" id="2079448"/>
    <lineage>
        <taxon>Bacteria</taxon>
        <taxon>Pseudomonadati</taxon>
        <taxon>Pseudomonadota</taxon>
        <taxon>Betaproteobacteria</taxon>
        <taxon>Burkholderiales</taxon>
        <taxon>Comamonadaceae</taxon>
        <taxon>Ramlibacter</taxon>
    </lineage>
</organism>
<name>A0A923M5I0_9BURK</name>
<gene>
    <name evidence="3" type="ORF">H8R02_02415</name>
</gene>
<dbReference type="PANTHER" id="PTHR32347">
    <property type="entry name" value="EFFLUX SYSTEM COMPONENT YKNX-RELATED"/>
    <property type="match status" value="1"/>
</dbReference>
<sequence length="441" mass="47946">MEVLDPAQALLRYEAELVGAGSAAEAGFVAVNRLGTVLPFRLAVLLQPDVVRHVRVASVSHLAEVDENAPFAQWLAQLVRHAGQEDLAVLTPSSVPEELARDWGEWLPEHAVLCRLTSPAGTLVGWVLTAFDNEPEKQQLAVLQLACRQVTLVLSAWQGRGWLTGWRQRLRASRKWMWVAAGVLVALMAVPVRLSAVAPAEVTPLEPASIAAPIEGVLAKFHVPPNTLVKAGTVVASIDDTVVRNRHAMAQKALEISRAEFARAGSKSFGDDQSRSELLTLRARIDEKQAELAYTEELLERVQLKAPIDGLVTYSSPDEWVGRPLATGERIATIANPARVGLTLHLPADDAIDLKLGGEVQFHQNISPLDTLTAKLTQTAYETENTVDAGLAYVLKAQFAPGTQPPRLGLRGSAKVYGDYVPLGYYLLRRPFASARRVIGF</sequence>